<proteinExistence type="predicted"/>
<protein>
    <submittedName>
        <fullName evidence="1">Uncharacterized protein</fullName>
    </submittedName>
</protein>
<comment type="caution">
    <text evidence="1">The sequence shown here is derived from an EMBL/GenBank/DDBJ whole genome shotgun (WGS) entry which is preliminary data.</text>
</comment>
<dbReference type="EMBL" id="JBHSEF010000024">
    <property type="protein sequence ID" value="MFC4355710.1"/>
    <property type="molecule type" value="Genomic_DNA"/>
</dbReference>
<organism evidence="1 2">
    <name type="scientific">Chryseomicrobium palamuruense</name>
    <dbReference type="NCBI Taxonomy" id="682973"/>
    <lineage>
        <taxon>Bacteria</taxon>
        <taxon>Bacillati</taxon>
        <taxon>Bacillota</taxon>
        <taxon>Bacilli</taxon>
        <taxon>Bacillales</taxon>
        <taxon>Caryophanaceae</taxon>
        <taxon>Chryseomicrobium</taxon>
    </lineage>
</organism>
<dbReference type="RefSeq" id="WP_378142272.1">
    <property type="nucleotide sequence ID" value="NZ_JBHSEF010000024.1"/>
</dbReference>
<accession>A0ABV8UXJ4</accession>
<evidence type="ECO:0000313" key="2">
    <source>
        <dbReference type="Proteomes" id="UP001595733"/>
    </source>
</evidence>
<reference evidence="2" key="1">
    <citation type="journal article" date="2019" name="Int. J. Syst. Evol. Microbiol.">
        <title>The Global Catalogue of Microorganisms (GCM) 10K type strain sequencing project: providing services to taxonomists for standard genome sequencing and annotation.</title>
        <authorList>
            <consortium name="The Broad Institute Genomics Platform"/>
            <consortium name="The Broad Institute Genome Sequencing Center for Infectious Disease"/>
            <person name="Wu L."/>
            <person name="Ma J."/>
        </authorList>
    </citation>
    <scope>NUCLEOTIDE SEQUENCE [LARGE SCALE GENOMIC DNA]</scope>
    <source>
        <strain evidence="2">CCUG 50353</strain>
    </source>
</reference>
<keyword evidence="2" id="KW-1185">Reference proteome</keyword>
<name>A0ABV8UXJ4_9BACL</name>
<evidence type="ECO:0000313" key="1">
    <source>
        <dbReference type="EMBL" id="MFC4355710.1"/>
    </source>
</evidence>
<sequence>MRKSSLLKSAIKWAPVVYPIVKKFLNSRKATKRH</sequence>
<dbReference type="Proteomes" id="UP001595733">
    <property type="component" value="Unassembled WGS sequence"/>
</dbReference>
<gene>
    <name evidence="1" type="ORF">ACFO0S_11665</name>
</gene>